<keyword evidence="1" id="KW-0479">Metal-binding</keyword>
<dbReference type="Gene3D" id="3.30.40.10">
    <property type="entry name" value="Zinc/RING finger domain, C3HC4 (zinc finger)"/>
    <property type="match status" value="1"/>
</dbReference>
<comment type="caution">
    <text evidence="7">The sequence shown here is derived from an EMBL/GenBank/DDBJ whole genome shotgun (WGS) entry which is preliminary data.</text>
</comment>
<feature type="compositionally biased region" description="Low complexity" evidence="5">
    <location>
        <begin position="237"/>
        <end position="247"/>
    </location>
</feature>
<dbReference type="InterPro" id="IPR013083">
    <property type="entry name" value="Znf_RING/FYVE/PHD"/>
</dbReference>
<feature type="domain" description="RING-type" evidence="6">
    <location>
        <begin position="27"/>
        <end position="68"/>
    </location>
</feature>
<dbReference type="GO" id="GO:0004842">
    <property type="term" value="F:ubiquitin-protein transferase activity"/>
    <property type="evidence" value="ECO:0007669"/>
    <property type="project" value="InterPro"/>
</dbReference>
<dbReference type="PROSITE" id="PS00518">
    <property type="entry name" value="ZF_RING_1"/>
    <property type="match status" value="1"/>
</dbReference>
<feature type="compositionally biased region" description="Low complexity" evidence="5">
    <location>
        <begin position="119"/>
        <end position="131"/>
    </location>
</feature>
<evidence type="ECO:0000256" key="1">
    <source>
        <dbReference type="ARBA" id="ARBA00022723"/>
    </source>
</evidence>
<reference evidence="7" key="1">
    <citation type="journal article" date="2022" name="Cell">
        <title>Repeat-based holocentromeres influence genome architecture and karyotype evolution.</title>
        <authorList>
            <person name="Hofstatter P.G."/>
            <person name="Thangavel G."/>
            <person name="Lux T."/>
            <person name="Neumann P."/>
            <person name="Vondrak T."/>
            <person name="Novak P."/>
            <person name="Zhang M."/>
            <person name="Costa L."/>
            <person name="Castellani M."/>
            <person name="Scott A."/>
            <person name="Toegelov H."/>
            <person name="Fuchs J."/>
            <person name="Mata-Sucre Y."/>
            <person name="Dias Y."/>
            <person name="Vanzela A.L.L."/>
            <person name="Huettel B."/>
            <person name="Almeida C.C.S."/>
            <person name="Simkova H."/>
            <person name="Souza G."/>
            <person name="Pedrosa-Harand A."/>
            <person name="Macas J."/>
            <person name="Mayer K.F.X."/>
            <person name="Houben A."/>
            <person name="Marques A."/>
        </authorList>
    </citation>
    <scope>NUCLEOTIDE SEQUENCE</scope>
    <source>
        <strain evidence="7">RhyBre1mFocal</strain>
    </source>
</reference>
<evidence type="ECO:0000259" key="6">
    <source>
        <dbReference type="PROSITE" id="PS50089"/>
    </source>
</evidence>
<dbReference type="InterPro" id="IPR017907">
    <property type="entry name" value="Znf_RING_CS"/>
</dbReference>
<dbReference type="EMBL" id="JAMQYH010000002">
    <property type="protein sequence ID" value="KAJ1699484.1"/>
    <property type="molecule type" value="Genomic_DNA"/>
</dbReference>
<keyword evidence="2 4" id="KW-0863">Zinc-finger</keyword>
<dbReference type="Proteomes" id="UP001151287">
    <property type="component" value="Unassembled WGS sequence"/>
</dbReference>
<dbReference type="SUPFAM" id="SSF57850">
    <property type="entry name" value="RING/U-box"/>
    <property type="match status" value="1"/>
</dbReference>
<dbReference type="CDD" id="cd16525">
    <property type="entry name" value="RING-HC_PCGF"/>
    <property type="match status" value="1"/>
</dbReference>
<evidence type="ECO:0000256" key="2">
    <source>
        <dbReference type="ARBA" id="ARBA00022771"/>
    </source>
</evidence>
<protein>
    <recommendedName>
        <fullName evidence="6">RING-type domain-containing protein</fullName>
    </recommendedName>
</protein>
<evidence type="ECO:0000256" key="5">
    <source>
        <dbReference type="SAM" id="MobiDB-lite"/>
    </source>
</evidence>
<organism evidence="7 8">
    <name type="scientific">Rhynchospora breviuscula</name>
    <dbReference type="NCBI Taxonomy" id="2022672"/>
    <lineage>
        <taxon>Eukaryota</taxon>
        <taxon>Viridiplantae</taxon>
        <taxon>Streptophyta</taxon>
        <taxon>Embryophyta</taxon>
        <taxon>Tracheophyta</taxon>
        <taxon>Spermatophyta</taxon>
        <taxon>Magnoliopsida</taxon>
        <taxon>Liliopsida</taxon>
        <taxon>Poales</taxon>
        <taxon>Cyperaceae</taxon>
        <taxon>Cyperoideae</taxon>
        <taxon>Rhynchosporeae</taxon>
        <taxon>Rhynchospora</taxon>
    </lineage>
</organism>
<sequence length="429" mass="48246">MGSGGQGSRAQNVVRVRRDLLASCMTCPLCHKLLRDATTVSECLHTFCRKCILDKITEEEVDSCPICHIDLGCIPVEKLRPDHNLQDIRNKVFPLKKRNSGTPEPPSLPLPARRKERSLSSLVVSSPRVSSQTGLTGRRTKPRRSVKSSANDENTSSKRAKVLDEEKPGSAPSRLVKSNRKHSNLDPETSSKDKENGREKEQQVDKSELWKPLNCLLEAATRKSLKSGSHNNEEEQNNNSNNDTTTTKSKPIKEEKQPLEEKNMGPSSAEQLLPAKRRKGIRRKKGRDTPAPVLFDSISTVRDRRVGPVWFSLVATANREGGGQLPQLSSSYLRIRDGELTVSSIQKYIMAKLSLTTEEEVHLLANCQLFEYIVLLRDTHNGPTKIIFKISPSREVSLISYMSIRVCFSGFVLWTYTVLYLKEYWCCDS</sequence>
<evidence type="ECO:0000256" key="4">
    <source>
        <dbReference type="PROSITE-ProRule" id="PRU00175"/>
    </source>
</evidence>
<dbReference type="Pfam" id="PF13923">
    <property type="entry name" value="zf-C3HC4_2"/>
    <property type="match status" value="1"/>
</dbReference>
<dbReference type="InterPro" id="IPR001841">
    <property type="entry name" value="Znf_RING"/>
</dbReference>
<dbReference type="SMART" id="SM00184">
    <property type="entry name" value="RING"/>
    <property type="match status" value="1"/>
</dbReference>
<evidence type="ECO:0000256" key="3">
    <source>
        <dbReference type="ARBA" id="ARBA00022833"/>
    </source>
</evidence>
<feature type="compositionally biased region" description="Basic and acidic residues" evidence="5">
    <location>
        <begin position="183"/>
        <end position="207"/>
    </location>
</feature>
<keyword evidence="8" id="KW-1185">Reference proteome</keyword>
<dbReference type="PROSITE" id="PS50089">
    <property type="entry name" value="ZF_RING_2"/>
    <property type="match status" value="1"/>
</dbReference>
<gene>
    <name evidence="7" type="ORF">LUZ63_007996</name>
</gene>
<feature type="region of interest" description="Disordered" evidence="5">
    <location>
        <begin position="94"/>
        <end position="207"/>
    </location>
</feature>
<dbReference type="OrthoDB" id="1305878at2759"/>
<keyword evidence="3" id="KW-0862">Zinc</keyword>
<dbReference type="AlphaFoldDB" id="A0A9Q0CTY7"/>
<evidence type="ECO:0000313" key="8">
    <source>
        <dbReference type="Proteomes" id="UP001151287"/>
    </source>
</evidence>
<dbReference type="GO" id="GO:0008270">
    <property type="term" value="F:zinc ion binding"/>
    <property type="evidence" value="ECO:0007669"/>
    <property type="project" value="UniProtKB-KW"/>
</dbReference>
<feature type="region of interest" description="Disordered" evidence="5">
    <location>
        <begin position="224"/>
        <end position="289"/>
    </location>
</feature>
<dbReference type="PANTHER" id="PTHR46293">
    <property type="entry name" value="E3 UBIQUITIN PROTEIN LIGASE DRIP1"/>
    <property type="match status" value="1"/>
</dbReference>
<name>A0A9Q0CTY7_9POAL</name>
<evidence type="ECO:0000313" key="7">
    <source>
        <dbReference type="EMBL" id="KAJ1699484.1"/>
    </source>
</evidence>
<accession>A0A9Q0CTY7</accession>
<feature type="compositionally biased region" description="Basic and acidic residues" evidence="5">
    <location>
        <begin position="251"/>
        <end position="263"/>
    </location>
</feature>
<dbReference type="PANTHER" id="PTHR46293:SF1">
    <property type="entry name" value="OS03G0632800 PROTEIN"/>
    <property type="match status" value="1"/>
</dbReference>
<dbReference type="InterPro" id="IPR044807">
    <property type="entry name" value="DRIP1-like"/>
</dbReference>
<feature type="compositionally biased region" description="Basic residues" evidence="5">
    <location>
        <begin position="275"/>
        <end position="286"/>
    </location>
</feature>
<proteinExistence type="predicted"/>